<evidence type="ECO:0000256" key="6">
    <source>
        <dbReference type="SAM" id="MobiDB-lite"/>
    </source>
</evidence>
<dbReference type="Proteomes" id="UP000294933">
    <property type="component" value="Unassembled WGS sequence"/>
</dbReference>
<accession>A0A4Y7PF19</accession>
<proteinExistence type="predicted"/>
<dbReference type="AlphaFoldDB" id="A0A4Y7PF19"/>
<dbReference type="InterPro" id="IPR012337">
    <property type="entry name" value="RNaseH-like_sf"/>
</dbReference>
<evidence type="ECO:0000256" key="4">
    <source>
        <dbReference type="ARBA" id="ARBA00022833"/>
    </source>
</evidence>
<dbReference type="SUPFAM" id="SSF53098">
    <property type="entry name" value="Ribonuclease H-like"/>
    <property type="match status" value="1"/>
</dbReference>
<dbReference type="PANTHER" id="PTHR46481">
    <property type="entry name" value="ZINC FINGER BED DOMAIN-CONTAINING PROTEIN 4"/>
    <property type="match status" value="1"/>
</dbReference>
<keyword evidence="3" id="KW-0863">Zinc-finger</keyword>
<feature type="non-terminal residue" evidence="7">
    <location>
        <position position="253"/>
    </location>
</feature>
<keyword evidence="2" id="KW-0479">Metal-binding</keyword>
<dbReference type="VEuPathDB" id="FungiDB:BD410DRAFT_686493"/>
<keyword evidence="4" id="KW-0862">Zinc</keyword>
<sequence>DDSDEDDISDDGNSEDDDDGSNEEMDEAREASDAVVIEELGLEVDHEVVLTADEVAMGCFAMTKILGLAKRVFHSPALRDELKDLCIRVAKIEPKILMRAVPTRWNSVAVALQRALHLQLALDKLVMAKQFNTSRGVKLKKYKLSTDEWGILTQLSPILQHFLDATTRISQSTVSLLHEVIPVIDKLTDVLDAANEDTNLFPVVRAAMKRGRKVLDKYYAKTDESILYRCAMLLHPRYKISYFRKHKWLDEWI</sequence>
<feature type="region of interest" description="Disordered" evidence="6">
    <location>
        <begin position="1"/>
        <end position="30"/>
    </location>
</feature>
<feature type="non-terminal residue" evidence="7">
    <location>
        <position position="1"/>
    </location>
</feature>
<reference evidence="7 8" key="1">
    <citation type="submission" date="2018-06" db="EMBL/GenBank/DDBJ databases">
        <title>A transcriptomic atlas of mushroom development highlights an independent origin of complex multicellularity.</title>
        <authorList>
            <consortium name="DOE Joint Genome Institute"/>
            <person name="Krizsan K."/>
            <person name="Almasi E."/>
            <person name="Merenyi Z."/>
            <person name="Sahu N."/>
            <person name="Viragh M."/>
            <person name="Koszo T."/>
            <person name="Mondo S."/>
            <person name="Kiss B."/>
            <person name="Balint B."/>
            <person name="Kues U."/>
            <person name="Barry K."/>
            <person name="Hegedus J.C."/>
            <person name="Henrissat B."/>
            <person name="Johnson J."/>
            <person name="Lipzen A."/>
            <person name="Ohm R."/>
            <person name="Nagy I."/>
            <person name="Pangilinan J."/>
            <person name="Yan J."/>
            <person name="Xiong Y."/>
            <person name="Grigoriev I.V."/>
            <person name="Hibbett D.S."/>
            <person name="Nagy L.G."/>
        </authorList>
    </citation>
    <scope>NUCLEOTIDE SEQUENCE [LARGE SCALE GENOMIC DNA]</scope>
    <source>
        <strain evidence="7 8">SZMC22713</strain>
    </source>
</reference>
<feature type="compositionally biased region" description="Acidic residues" evidence="6">
    <location>
        <begin position="1"/>
        <end position="27"/>
    </location>
</feature>
<dbReference type="OrthoDB" id="3359487at2759"/>
<protein>
    <submittedName>
        <fullName evidence="7">Uncharacterized protein</fullName>
    </submittedName>
</protein>
<dbReference type="InterPro" id="IPR052035">
    <property type="entry name" value="ZnF_BED_domain_contain"/>
</dbReference>
<name>A0A4Y7PF19_9AGAM</name>
<organism evidence="7 8">
    <name type="scientific">Rickenella mellea</name>
    <dbReference type="NCBI Taxonomy" id="50990"/>
    <lineage>
        <taxon>Eukaryota</taxon>
        <taxon>Fungi</taxon>
        <taxon>Dikarya</taxon>
        <taxon>Basidiomycota</taxon>
        <taxon>Agaricomycotina</taxon>
        <taxon>Agaricomycetes</taxon>
        <taxon>Hymenochaetales</taxon>
        <taxon>Rickenellaceae</taxon>
        <taxon>Rickenella</taxon>
    </lineage>
</organism>
<comment type="subcellular location">
    <subcellularLocation>
        <location evidence="1">Nucleus</location>
    </subcellularLocation>
</comment>
<evidence type="ECO:0000256" key="5">
    <source>
        <dbReference type="ARBA" id="ARBA00023242"/>
    </source>
</evidence>
<dbReference type="GO" id="GO:0005634">
    <property type="term" value="C:nucleus"/>
    <property type="evidence" value="ECO:0007669"/>
    <property type="project" value="UniProtKB-SubCell"/>
</dbReference>
<evidence type="ECO:0000256" key="3">
    <source>
        <dbReference type="ARBA" id="ARBA00022771"/>
    </source>
</evidence>
<dbReference type="PANTHER" id="PTHR46481:SF10">
    <property type="entry name" value="ZINC FINGER BED DOMAIN-CONTAINING PROTEIN 39"/>
    <property type="match status" value="1"/>
</dbReference>
<dbReference type="STRING" id="50990.A0A4Y7PF19"/>
<evidence type="ECO:0000256" key="2">
    <source>
        <dbReference type="ARBA" id="ARBA00022723"/>
    </source>
</evidence>
<gene>
    <name evidence="7" type="ORF">BD410DRAFT_686493</name>
</gene>
<evidence type="ECO:0000256" key="1">
    <source>
        <dbReference type="ARBA" id="ARBA00004123"/>
    </source>
</evidence>
<evidence type="ECO:0000313" key="8">
    <source>
        <dbReference type="Proteomes" id="UP000294933"/>
    </source>
</evidence>
<dbReference type="GO" id="GO:0008270">
    <property type="term" value="F:zinc ion binding"/>
    <property type="evidence" value="ECO:0007669"/>
    <property type="project" value="UniProtKB-KW"/>
</dbReference>
<keyword evidence="8" id="KW-1185">Reference proteome</keyword>
<keyword evidence="5" id="KW-0539">Nucleus</keyword>
<evidence type="ECO:0000313" key="7">
    <source>
        <dbReference type="EMBL" id="TDL13925.1"/>
    </source>
</evidence>
<dbReference type="EMBL" id="ML170431">
    <property type="protein sequence ID" value="TDL13925.1"/>
    <property type="molecule type" value="Genomic_DNA"/>
</dbReference>